<evidence type="ECO:0000313" key="1">
    <source>
        <dbReference type="EMBL" id="KAK3079231.1"/>
    </source>
</evidence>
<organism evidence="1 2">
    <name type="scientific">Coniosporium uncinatum</name>
    <dbReference type="NCBI Taxonomy" id="93489"/>
    <lineage>
        <taxon>Eukaryota</taxon>
        <taxon>Fungi</taxon>
        <taxon>Dikarya</taxon>
        <taxon>Ascomycota</taxon>
        <taxon>Pezizomycotina</taxon>
        <taxon>Dothideomycetes</taxon>
        <taxon>Dothideomycetes incertae sedis</taxon>
        <taxon>Coniosporium</taxon>
    </lineage>
</organism>
<keyword evidence="2" id="KW-1185">Reference proteome</keyword>
<gene>
    <name evidence="1" type="ORF">LTS18_005404</name>
</gene>
<proteinExistence type="predicted"/>
<comment type="caution">
    <text evidence="1">The sequence shown here is derived from an EMBL/GenBank/DDBJ whole genome shotgun (WGS) entry which is preliminary data.</text>
</comment>
<dbReference type="Proteomes" id="UP001186974">
    <property type="component" value="Unassembled WGS sequence"/>
</dbReference>
<evidence type="ECO:0000313" key="2">
    <source>
        <dbReference type="Proteomes" id="UP001186974"/>
    </source>
</evidence>
<accession>A0ACC3DRJ7</accession>
<reference evidence="1" key="1">
    <citation type="submission" date="2024-09" db="EMBL/GenBank/DDBJ databases">
        <title>Black Yeasts Isolated from many extreme environments.</title>
        <authorList>
            <person name="Coleine C."/>
            <person name="Stajich J.E."/>
            <person name="Selbmann L."/>
        </authorList>
    </citation>
    <scope>NUCLEOTIDE SEQUENCE</scope>
    <source>
        <strain evidence="1">CCFEE 5737</strain>
    </source>
</reference>
<protein>
    <submittedName>
        <fullName evidence="1">Uncharacterized protein</fullName>
    </submittedName>
</protein>
<name>A0ACC3DRJ7_9PEZI</name>
<dbReference type="EMBL" id="JAWDJW010001282">
    <property type="protein sequence ID" value="KAK3079231.1"/>
    <property type="molecule type" value="Genomic_DNA"/>
</dbReference>
<sequence length="266" mass="29729">MDRHLDRLMTRHPKLHANLSLIYPPAARRANAIRDAFSTRNSTSSPLLALPAEIRILIYKATFTGVLGSGSKALTLLQTCRQIYAEAAEIGFGSVAFTISPTILGRRLSKQVRRLNPTTAERIRSIHLDLGTVKWPSPFSQLSYVSSIREWTFTAQAEFRLALNKKDYLIPQDSVALVLLVMVLWSGMGNTERVLFKFDRKTNASLLEKCTPFRPECLDLIAGRSLISNFGGHSIGVTVGEDGRWTFRCLDCGHARTLEVELQELV</sequence>